<dbReference type="GO" id="GO:0006508">
    <property type="term" value="P:proteolysis"/>
    <property type="evidence" value="ECO:0007669"/>
    <property type="project" value="UniProtKB-KW"/>
</dbReference>
<dbReference type="EMBL" id="CP012542">
    <property type="protein sequence ID" value="QCD45389.1"/>
    <property type="molecule type" value="Genomic_DNA"/>
</dbReference>
<feature type="chain" id="PRO_5026263560" evidence="5">
    <location>
        <begin position="22"/>
        <end position="623"/>
    </location>
</feature>
<evidence type="ECO:0000256" key="1">
    <source>
        <dbReference type="ARBA" id="ARBA00007074"/>
    </source>
</evidence>
<sequence length="623" mass="70485">MKKSFLTIFLAVFFISCSSTAPTPNGDTAKQKDIPPSKITIVNLGEQSVNLLPKIDINEQFDASKMLSKRFANFDLKPSKKDAKNAFWALDIYKFKSNKPYYGSNLKPLTKEWFKKHHENANETAFLTLNAMGVTTANTDLRNLPTKEPVFFNPQNAAEGYPFDYLQSSTLSVGFPIFISHLSKDGAWAMVRDDDVWGWVSVNDIKIISKKEANEYQNSNFITILEDKTPVYDENGWFLFHARIGSLLPFSSESDLNFTGQIYTQNGKKTYKIAKEKSAKFPLVMNEKSLKTMISSLLNEPYGWGGISNLRDCSLLTKDLLGSFGLWLPRNSKAQSNIGEKISLENLTNEQKISVIKAKAVPYLTLLHSPGHIMIYVGIKDDNVLILHDAWGIKTKDDGRALIGQTAITTLFVGSDVKNVEPGSLLISKIKSINILGQSEILKKIADEPCNDTDAKAKYNALAPLNTPLSDAGRCRDYEFLNKTYGSSQAQVSQNLKDVIWLKDFGAKRLKFNAKNGAADALQKVSDELNELAKKEPEILKFLNDSGTFKWRHIANTNRLSAHSYGIAIDINVSDSSYWQWHKEYKNTLPKEVVYIFEKHKFIWGGRWRHFDTMHFEYRPEIF</sequence>
<accession>A0A6G5QIF3</accession>
<keyword evidence="3" id="KW-0378">Hydrolase</keyword>
<evidence type="ECO:0000256" key="3">
    <source>
        <dbReference type="ARBA" id="ARBA00022801"/>
    </source>
</evidence>
<evidence type="ECO:0000259" key="8">
    <source>
        <dbReference type="Pfam" id="PF12914"/>
    </source>
</evidence>
<evidence type="ECO:0000256" key="5">
    <source>
        <dbReference type="SAM" id="SignalP"/>
    </source>
</evidence>
<dbReference type="Pfam" id="PF00877">
    <property type="entry name" value="NLPC_P60"/>
    <property type="match status" value="1"/>
</dbReference>
<dbReference type="InterPro" id="IPR000064">
    <property type="entry name" value="NLP_P60_dom"/>
</dbReference>
<dbReference type="SUPFAM" id="SSF54001">
    <property type="entry name" value="Cysteine proteinases"/>
    <property type="match status" value="1"/>
</dbReference>
<keyword evidence="2" id="KW-0645">Protease</keyword>
<dbReference type="Pfam" id="PF12913">
    <property type="entry name" value="SH3_6"/>
    <property type="match status" value="1"/>
</dbReference>
<feature type="signal peptide" evidence="5">
    <location>
        <begin position="1"/>
        <end position="21"/>
    </location>
</feature>
<organism evidence="10 11">
    <name type="scientific">Campylobacter mucosalis CCUG 21559</name>
    <dbReference type="NCBI Taxonomy" id="1032067"/>
    <lineage>
        <taxon>Bacteria</taxon>
        <taxon>Pseudomonadati</taxon>
        <taxon>Campylobacterota</taxon>
        <taxon>Epsilonproteobacteria</taxon>
        <taxon>Campylobacterales</taxon>
        <taxon>Campylobacteraceae</taxon>
        <taxon>Campylobacter</taxon>
    </lineage>
</organism>
<feature type="domain" description="SH3b1" evidence="7">
    <location>
        <begin position="149"/>
        <end position="200"/>
    </location>
</feature>
<protein>
    <submittedName>
        <fullName evidence="10">Putative cysteine peptidase, peptidase M15 family (SH3, Nlp/P60 domains)</fullName>
    </submittedName>
</protein>
<dbReference type="InterPro" id="IPR039439">
    <property type="entry name" value="SH3b1_dom"/>
</dbReference>
<dbReference type="Proteomes" id="UP000503264">
    <property type="component" value="Chromosome"/>
</dbReference>
<dbReference type="GO" id="GO:0008234">
    <property type="term" value="F:cysteine-type peptidase activity"/>
    <property type="evidence" value="ECO:0007669"/>
    <property type="project" value="UniProtKB-KW"/>
</dbReference>
<keyword evidence="4" id="KW-0788">Thiol protease</keyword>
<keyword evidence="11" id="KW-1185">Reference proteome</keyword>
<evidence type="ECO:0000259" key="7">
    <source>
        <dbReference type="Pfam" id="PF12913"/>
    </source>
</evidence>
<evidence type="ECO:0000256" key="2">
    <source>
        <dbReference type="ARBA" id="ARBA00022670"/>
    </source>
</evidence>
<feature type="domain" description="NlpC/P60" evidence="6">
    <location>
        <begin position="300"/>
        <end position="378"/>
    </location>
</feature>
<dbReference type="CDD" id="cd14845">
    <property type="entry name" value="L-Ala-D-Glu_peptidase_like"/>
    <property type="match status" value="1"/>
</dbReference>
<dbReference type="Gene3D" id="3.90.1720.10">
    <property type="entry name" value="endopeptidase domain like (from Nostoc punctiforme)"/>
    <property type="match status" value="1"/>
</dbReference>
<feature type="domain" description="SH3b2-type SH3" evidence="8">
    <location>
        <begin position="210"/>
        <end position="254"/>
    </location>
</feature>
<dbReference type="Gene3D" id="3.30.1380.10">
    <property type="match status" value="1"/>
</dbReference>
<dbReference type="Pfam" id="PF12914">
    <property type="entry name" value="SH3_7"/>
    <property type="match status" value="1"/>
</dbReference>
<evidence type="ECO:0000259" key="6">
    <source>
        <dbReference type="Pfam" id="PF00877"/>
    </source>
</evidence>
<dbReference type="InterPro" id="IPR039561">
    <property type="entry name" value="Peptidase_M15C"/>
</dbReference>
<name>A0A6G5QIF3_9BACT</name>
<evidence type="ECO:0000256" key="4">
    <source>
        <dbReference type="ARBA" id="ARBA00022807"/>
    </source>
</evidence>
<dbReference type="PROSITE" id="PS51257">
    <property type="entry name" value="PROKAR_LIPOPROTEIN"/>
    <property type="match status" value="1"/>
</dbReference>
<dbReference type="AlphaFoldDB" id="A0A6G5QIF3"/>
<proteinExistence type="inferred from homology"/>
<dbReference type="InterPro" id="IPR009045">
    <property type="entry name" value="Zn_M74/Hedgehog-like"/>
</dbReference>
<dbReference type="SUPFAM" id="SSF55166">
    <property type="entry name" value="Hedgehog/DD-peptidase"/>
    <property type="match status" value="1"/>
</dbReference>
<evidence type="ECO:0000313" key="11">
    <source>
        <dbReference type="Proteomes" id="UP000503264"/>
    </source>
</evidence>
<dbReference type="Pfam" id="PF13539">
    <property type="entry name" value="Peptidase_M15_4"/>
    <property type="match status" value="1"/>
</dbReference>
<gene>
    <name evidence="10" type="ORF">CMUC_1639</name>
</gene>
<dbReference type="InterPro" id="IPR026864">
    <property type="entry name" value="SH3b2-type_SH3"/>
</dbReference>
<dbReference type="RefSeq" id="WP_171994135.1">
    <property type="nucleotide sequence ID" value="NZ_CP012542.1"/>
</dbReference>
<feature type="domain" description="Peptidase M15C" evidence="9">
    <location>
        <begin position="556"/>
        <end position="618"/>
    </location>
</feature>
<evidence type="ECO:0000313" key="10">
    <source>
        <dbReference type="EMBL" id="QCD45389.1"/>
    </source>
</evidence>
<keyword evidence="5" id="KW-0732">Signal</keyword>
<comment type="similarity">
    <text evidence="1">Belongs to the peptidase C40 family.</text>
</comment>
<reference evidence="10 11" key="1">
    <citation type="submission" date="2016-07" db="EMBL/GenBank/DDBJ databases">
        <title>Comparative genomics of the Campylobacter concisus group.</title>
        <authorList>
            <person name="Miller W.G."/>
            <person name="Yee E."/>
            <person name="Chapman M.H."/>
            <person name="Huynh S."/>
            <person name="Bono J.L."/>
            <person name="On S.L.W."/>
            <person name="StLeger J."/>
            <person name="Foster G."/>
            <person name="Parker C.T."/>
        </authorList>
    </citation>
    <scope>NUCLEOTIDE SEQUENCE [LARGE SCALE GENOMIC DNA]</scope>
    <source>
        <strain evidence="10 11">CCUG 21559</strain>
    </source>
</reference>
<evidence type="ECO:0000259" key="9">
    <source>
        <dbReference type="Pfam" id="PF13539"/>
    </source>
</evidence>
<dbReference type="InterPro" id="IPR038765">
    <property type="entry name" value="Papain-like_cys_pep_sf"/>
</dbReference>